<organism evidence="2 3">
    <name type="scientific">Paenibacillus konkukensis</name>
    <dbReference type="NCBI Taxonomy" id="2020716"/>
    <lineage>
        <taxon>Bacteria</taxon>
        <taxon>Bacillati</taxon>
        <taxon>Bacillota</taxon>
        <taxon>Bacilli</taxon>
        <taxon>Bacillales</taxon>
        <taxon>Paenibacillaceae</taxon>
        <taxon>Paenibacillus</taxon>
    </lineage>
</organism>
<dbReference type="PANTHER" id="PTHR48079:SF6">
    <property type="entry name" value="NAD(P)-BINDING DOMAIN-CONTAINING PROTEIN-RELATED"/>
    <property type="match status" value="1"/>
</dbReference>
<dbReference type="InterPro" id="IPR036291">
    <property type="entry name" value="NAD(P)-bd_dom_sf"/>
</dbReference>
<dbReference type="InterPro" id="IPR001509">
    <property type="entry name" value="Epimerase_deHydtase"/>
</dbReference>
<gene>
    <name evidence="2" type="ORF">SK3146_04913</name>
</gene>
<evidence type="ECO:0000259" key="1">
    <source>
        <dbReference type="Pfam" id="PF01370"/>
    </source>
</evidence>
<sequence length="330" mass="35946">MKVLVTGATGFLGKHLAVALHKLGHEVTAAGRNAQAGAELAAQGIAFLPCRLEDTAQTVRSCFGQDIVFHCGALSSLWGSYNDFYESNVTGTRNVIKGCTEGGVQRLIYVSTPSIYFDYTDRLSIAESARLPRRAANAYAETKRLAEQDIDAAFRLGLAVVTVRPRAIFGPGDRAIVPRLIEASRQGKLPLIRGGRAVLDLTYVDNAVQALLLCMTAPSSVLGRKYNVTNGEPQPFIEVLNYLFERLGEPLRSRKLPYRAAYALAGLLEAAAKLSGSGKEPLLTRYSVGLLGRSQTLDITAAREELGYRPQVTVKEGIDAYAAWYRRQHD</sequence>
<protein>
    <submittedName>
        <fullName evidence="2">3 beta-hydroxysteroid dehydrogenase/Delta 5--&gt;4-isomerase</fullName>
    </submittedName>
</protein>
<proteinExistence type="predicted"/>
<accession>A0ABY4RV43</accession>
<dbReference type="Pfam" id="PF01370">
    <property type="entry name" value="Epimerase"/>
    <property type="match status" value="1"/>
</dbReference>
<dbReference type="SUPFAM" id="SSF51735">
    <property type="entry name" value="NAD(P)-binding Rossmann-fold domains"/>
    <property type="match status" value="1"/>
</dbReference>
<dbReference type="Gene3D" id="3.40.50.720">
    <property type="entry name" value="NAD(P)-binding Rossmann-like Domain"/>
    <property type="match status" value="1"/>
</dbReference>
<dbReference type="PANTHER" id="PTHR48079">
    <property type="entry name" value="PROTEIN YEEZ"/>
    <property type="match status" value="1"/>
</dbReference>
<dbReference type="Proteomes" id="UP001057134">
    <property type="component" value="Chromosome"/>
</dbReference>
<reference evidence="2" key="1">
    <citation type="submission" date="2018-02" db="EMBL/GenBank/DDBJ databases">
        <authorList>
            <person name="Kim S.-K."/>
            <person name="Jung H.-I."/>
            <person name="Lee S.-W."/>
        </authorList>
    </citation>
    <scope>NUCLEOTIDE SEQUENCE</scope>
    <source>
        <strain evidence="2">SK3146</strain>
    </source>
</reference>
<reference evidence="2" key="2">
    <citation type="journal article" date="2021" name="J Anim Sci Technol">
        <title>Complete genome sequence of Paenibacillus konkukensis sp. nov. SK3146 as a potential probiotic strain.</title>
        <authorList>
            <person name="Jung H.I."/>
            <person name="Park S."/>
            <person name="Niu K.M."/>
            <person name="Lee S.W."/>
            <person name="Kothari D."/>
            <person name="Yi K.J."/>
            <person name="Kim S.K."/>
        </authorList>
    </citation>
    <scope>NUCLEOTIDE SEQUENCE</scope>
    <source>
        <strain evidence="2">SK3146</strain>
    </source>
</reference>
<dbReference type="InterPro" id="IPR051783">
    <property type="entry name" value="NAD(P)-dependent_oxidoreduct"/>
</dbReference>
<feature type="domain" description="NAD-dependent epimerase/dehydratase" evidence="1">
    <location>
        <begin position="3"/>
        <end position="228"/>
    </location>
</feature>
<name>A0ABY4RV43_9BACL</name>
<evidence type="ECO:0000313" key="2">
    <source>
        <dbReference type="EMBL" id="UQZ85624.1"/>
    </source>
</evidence>
<keyword evidence="3" id="KW-1185">Reference proteome</keyword>
<evidence type="ECO:0000313" key="3">
    <source>
        <dbReference type="Proteomes" id="UP001057134"/>
    </source>
</evidence>
<dbReference type="EMBL" id="CP027059">
    <property type="protein sequence ID" value="UQZ85624.1"/>
    <property type="molecule type" value="Genomic_DNA"/>
</dbReference>